<dbReference type="EMBL" id="CP055904">
    <property type="protein sequence ID" value="QMR41986.1"/>
    <property type="molecule type" value="Genomic_DNA"/>
</dbReference>
<dbReference type="Pfam" id="PF01094">
    <property type="entry name" value="ANF_receptor"/>
    <property type="match status" value="1"/>
</dbReference>
<name>A0AAP9QZT8_KLEAE</name>
<gene>
    <name evidence="6" type="ORF">HV331_21935</name>
</gene>
<dbReference type="SUPFAM" id="SSF53822">
    <property type="entry name" value="Periplasmic binding protein-like I"/>
    <property type="match status" value="1"/>
</dbReference>
<protein>
    <submittedName>
        <fullName evidence="6">ABC transporter substrate-binding protein</fullName>
    </submittedName>
</protein>
<keyword evidence="3" id="KW-1133">Transmembrane helix</keyword>
<evidence type="ECO:0000256" key="3">
    <source>
        <dbReference type="ARBA" id="ARBA00022989"/>
    </source>
</evidence>
<evidence type="ECO:0000256" key="2">
    <source>
        <dbReference type="ARBA" id="ARBA00022692"/>
    </source>
</evidence>
<organism evidence="6 7">
    <name type="scientific">Klebsiella aerogenes</name>
    <name type="common">Enterobacter aerogenes</name>
    <dbReference type="NCBI Taxonomy" id="548"/>
    <lineage>
        <taxon>Bacteria</taxon>
        <taxon>Pseudomonadati</taxon>
        <taxon>Pseudomonadota</taxon>
        <taxon>Gammaproteobacteria</taxon>
        <taxon>Enterobacterales</taxon>
        <taxon>Enterobacteriaceae</taxon>
        <taxon>Klebsiella/Raoultella group</taxon>
        <taxon>Klebsiella</taxon>
    </lineage>
</organism>
<evidence type="ECO:0000256" key="4">
    <source>
        <dbReference type="ARBA" id="ARBA00023136"/>
    </source>
</evidence>
<evidence type="ECO:0000313" key="7">
    <source>
        <dbReference type="Proteomes" id="UP000514462"/>
    </source>
</evidence>
<dbReference type="AlphaFoldDB" id="A0AAP9QZT8"/>
<reference evidence="7" key="1">
    <citation type="submission" date="2020-06" db="EMBL/GenBank/DDBJ databases">
        <title>REHAB project genomes.</title>
        <authorList>
            <person name="Shaw L.P."/>
        </authorList>
    </citation>
    <scope>NUCLEOTIDE SEQUENCE [LARGE SCALE GENOMIC DNA]</scope>
    <source>
        <strain evidence="7">RHBSTW-00938</strain>
    </source>
</reference>
<dbReference type="InterPro" id="IPR001828">
    <property type="entry name" value="ANF_lig-bd_rcpt"/>
</dbReference>
<dbReference type="PANTHER" id="PTHR30483:SF6">
    <property type="entry name" value="PERIPLASMIC BINDING PROTEIN OF ABC TRANSPORTER FOR NATURAL AMINO ACIDS"/>
    <property type="match status" value="1"/>
</dbReference>
<comment type="subcellular location">
    <subcellularLocation>
        <location evidence="1">Membrane</location>
    </subcellularLocation>
</comment>
<accession>A0AAP9QZT8</accession>
<feature type="domain" description="Receptor ligand binding region" evidence="5">
    <location>
        <begin position="34"/>
        <end position="170"/>
    </location>
</feature>
<evidence type="ECO:0000313" key="6">
    <source>
        <dbReference type="EMBL" id="QMR41986.1"/>
    </source>
</evidence>
<sequence length="315" mass="34162">MKTLKVGITALFDPQVTRHARTFMRALAVARSRIPGLSRVEFIFRDDGASKETALVVGRYFIQQEVDVVVGHFSSDAALSAARHYQRAGIPLLTPAATMDSLCEPAHGAFRLCPPDKQLAVKLIDFAISRSWMKLEVGADESAHGIALASAISAEAVKRGLTVVASGGSPDAEVFAGRLGNSRERMLTRAQSDSNRPLILTDDAASPGLGNKPDNGHEVYIVGIPAIATPLSDLFSEYCCQHYGDEPETYYMECIAAFQIISQLAEGGVNNYLSTLAENEFETVLGKIYFTHGECRHSAHTVWELTENGFNAITL</sequence>
<dbReference type="Gene3D" id="3.40.50.2300">
    <property type="match status" value="1"/>
</dbReference>
<keyword evidence="4" id="KW-0472">Membrane</keyword>
<proteinExistence type="predicted"/>
<dbReference type="InterPro" id="IPR028082">
    <property type="entry name" value="Peripla_BP_I"/>
</dbReference>
<evidence type="ECO:0000259" key="5">
    <source>
        <dbReference type="Pfam" id="PF01094"/>
    </source>
</evidence>
<evidence type="ECO:0000256" key="1">
    <source>
        <dbReference type="ARBA" id="ARBA00004370"/>
    </source>
</evidence>
<dbReference type="InterPro" id="IPR051010">
    <property type="entry name" value="BCAA_transport"/>
</dbReference>
<keyword evidence="2" id="KW-0812">Transmembrane</keyword>
<dbReference type="PANTHER" id="PTHR30483">
    <property type="entry name" value="LEUCINE-SPECIFIC-BINDING PROTEIN"/>
    <property type="match status" value="1"/>
</dbReference>
<dbReference type="Proteomes" id="UP000514462">
    <property type="component" value="Chromosome"/>
</dbReference>
<dbReference type="RefSeq" id="WP_182014771.1">
    <property type="nucleotide sequence ID" value="NZ_CP055904.1"/>
</dbReference>